<dbReference type="SUPFAM" id="SSF52047">
    <property type="entry name" value="RNI-like"/>
    <property type="match status" value="1"/>
</dbReference>
<reference evidence="2" key="1">
    <citation type="submission" date="2023-03" db="EMBL/GenBank/DDBJ databases">
        <title>Massive genome expansion in bonnet fungi (Mycena s.s.) driven by repeated elements and novel gene families across ecological guilds.</title>
        <authorList>
            <consortium name="Lawrence Berkeley National Laboratory"/>
            <person name="Harder C.B."/>
            <person name="Miyauchi S."/>
            <person name="Viragh M."/>
            <person name="Kuo A."/>
            <person name="Thoen E."/>
            <person name="Andreopoulos B."/>
            <person name="Lu D."/>
            <person name="Skrede I."/>
            <person name="Drula E."/>
            <person name="Henrissat B."/>
            <person name="Morin E."/>
            <person name="Kohler A."/>
            <person name="Barry K."/>
            <person name="LaButti K."/>
            <person name="Morin E."/>
            <person name="Salamov A."/>
            <person name="Lipzen A."/>
            <person name="Mereny Z."/>
            <person name="Hegedus B."/>
            <person name="Baldrian P."/>
            <person name="Stursova M."/>
            <person name="Weitz H."/>
            <person name="Taylor A."/>
            <person name="Grigoriev I.V."/>
            <person name="Nagy L.G."/>
            <person name="Martin F."/>
            <person name="Kauserud H."/>
        </authorList>
    </citation>
    <scope>NUCLEOTIDE SEQUENCE</scope>
    <source>
        <strain evidence="2">9284</strain>
    </source>
</reference>
<dbReference type="Proteomes" id="UP001221142">
    <property type="component" value="Unassembled WGS sequence"/>
</dbReference>
<evidence type="ECO:0000313" key="2">
    <source>
        <dbReference type="EMBL" id="KAJ7641166.1"/>
    </source>
</evidence>
<protein>
    <recommendedName>
        <fullName evidence="4">F-box domain-containing protein</fullName>
    </recommendedName>
</protein>
<evidence type="ECO:0000256" key="1">
    <source>
        <dbReference type="SAM" id="Coils"/>
    </source>
</evidence>
<dbReference type="AlphaFoldDB" id="A0AAD7C7N0"/>
<organism evidence="2 3">
    <name type="scientific">Roridomyces roridus</name>
    <dbReference type="NCBI Taxonomy" id="1738132"/>
    <lineage>
        <taxon>Eukaryota</taxon>
        <taxon>Fungi</taxon>
        <taxon>Dikarya</taxon>
        <taxon>Basidiomycota</taxon>
        <taxon>Agaricomycotina</taxon>
        <taxon>Agaricomycetes</taxon>
        <taxon>Agaricomycetidae</taxon>
        <taxon>Agaricales</taxon>
        <taxon>Marasmiineae</taxon>
        <taxon>Mycenaceae</taxon>
        <taxon>Roridomyces</taxon>
    </lineage>
</organism>
<keyword evidence="3" id="KW-1185">Reference proteome</keyword>
<gene>
    <name evidence="2" type="ORF">FB45DRAFT_999956</name>
</gene>
<proteinExistence type="predicted"/>
<dbReference type="EMBL" id="JARKIF010000004">
    <property type="protein sequence ID" value="KAJ7641166.1"/>
    <property type="molecule type" value="Genomic_DNA"/>
</dbReference>
<evidence type="ECO:0008006" key="4">
    <source>
        <dbReference type="Google" id="ProtNLM"/>
    </source>
</evidence>
<name>A0AAD7C7N0_9AGAR</name>
<comment type="caution">
    <text evidence="2">The sequence shown here is derived from an EMBL/GenBank/DDBJ whole genome shotgun (WGS) entry which is preliminary data.</text>
</comment>
<sequence>MDDPAKATRAADRARIAALDAEIHELQQRIHALQTEQESCQQRLDTYKYPVLTLPNEITTEIFMHFLPPYPTCPPLRGLDSPTTLTHICRKWREIALTSPRLWRAFRTVYTANRAEQTRTVQTWLERSGSCPLSIQMGVSDANCFLALLLHRERWQHVDLELASEDVALFEGPMPLLETLSLGVDDDEYTHPATTVDDFPRLRAVTLGIADHGNWLPISQLTSLTFENVERAKYYLPLLQNAVNLVRLHLIDCGTDVPPGSSVKLARLEMLLMVDFYSDGSTNKLFETFTLPALRTLHMSAALLGQDPEGLLTPFIARSGCKLQEILVTGSHGFSQEYFRAVFPAIPSISFERQCIWYTEEKRELRRGFEPY</sequence>
<accession>A0AAD7C7N0</accession>
<dbReference type="Gene3D" id="1.20.1280.50">
    <property type="match status" value="1"/>
</dbReference>
<evidence type="ECO:0000313" key="3">
    <source>
        <dbReference type="Proteomes" id="UP001221142"/>
    </source>
</evidence>
<feature type="coiled-coil region" evidence="1">
    <location>
        <begin position="9"/>
        <end position="43"/>
    </location>
</feature>
<keyword evidence="1" id="KW-0175">Coiled coil</keyword>